<gene>
    <name evidence="2" type="ORF">SNEC2469_LOCUS1611</name>
</gene>
<dbReference type="EMBL" id="CAJNJA010005959">
    <property type="protein sequence ID" value="CAE7202405.1"/>
    <property type="molecule type" value="Genomic_DNA"/>
</dbReference>
<dbReference type="Proteomes" id="UP000601435">
    <property type="component" value="Unassembled WGS sequence"/>
</dbReference>
<organism evidence="2 3">
    <name type="scientific">Symbiodinium necroappetens</name>
    <dbReference type="NCBI Taxonomy" id="1628268"/>
    <lineage>
        <taxon>Eukaryota</taxon>
        <taxon>Sar</taxon>
        <taxon>Alveolata</taxon>
        <taxon>Dinophyceae</taxon>
        <taxon>Suessiales</taxon>
        <taxon>Symbiodiniaceae</taxon>
        <taxon>Symbiodinium</taxon>
    </lineage>
</organism>
<evidence type="ECO:0000256" key="1">
    <source>
        <dbReference type="SAM" id="MobiDB-lite"/>
    </source>
</evidence>
<sequence length="81" mass="8831">DAPLPFLMPLGNCLRFSTNIALHKMLPEGSRRAGGPQDVRGQLLLRAPAVKAELKSSAEKHSTRRRTESGSILEMHQGKLG</sequence>
<dbReference type="AlphaFoldDB" id="A0A812J880"/>
<accession>A0A812J880</accession>
<comment type="caution">
    <text evidence="2">The sequence shown here is derived from an EMBL/GenBank/DDBJ whole genome shotgun (WGS) entry which is preliminary data.</text>
</comment>
<evidence type="ECO:0000313" key="3">
    <source>
        <dbReference type="Proteomes" id="UP000601435"/>
    </source>
</evidence>
<dbReference type="OrthoDB" id="10280181at2759"/>
<reference evidence="2" key="1">
    <citation type="submission" date="2021-02" db="EMBL/GenBank/DDBJ databases">
        <authorList>
            <person name="Dougan E. K."/>
            <person name="Rhodes N."/>
            <person name="Thang M."/>
            <person name="Chan C."/>
        </authorList>
    </citation>
    <scope>NUCLEOTIDE SEQUENCE</scope>
</reference>
<feature type="non-terminal residue" evidence="2">
    <location>
        <position position="1"/>
    </location>
</feature>
<feature type="region of interest" description="Disordered" evidence="1">
    <location>
        <begin position="52"/>
        <end position="81"/>
    </location>
</feature>
<feature type="non-terminal residue" evidence="2">
    <location>
        <position position="81"/>
    </location>
</feature>
<feature type="compositionally biased region" description="Basic and acidic residues" evidence="1">
    <location>
        <begin position="52"/>
        <end position="68"/>
    </location>
</feature>
<evidence type="ECO:0000313" key="2">
    <source>
        <dbReference type="EMBL" id="CAE7202405.1"/>
    </source>
</evidence>
<protein>
    <submittedName>
        <fullName evidence="2">Uncharacterized protein</fullName>
    </submittedName>
</protein>
<proteinExistence type="predicted"/>
<name>A0A812J880_9DINO</name>
<keyword evidence="3" id="KW-1185">Reference proteome</keyword>